<dbReference type="Gene3D" id="1.20.5.1930">
    <property type="match status" value="1"/>
</dbReference>
<keyword evidence="3" id="KW-0597">Phosphoprotein</keyword>
<evidence type="ECO:0000313" key="12">
    <source>
        <dbReference type="Proteomes" id="UP000249166"/>
    </source>
</evidence>
<keyword evidence="9" id="KW-0472">Membrane</keyword>
<feature type="transmembrane region" description="Helical" evidence="9">
    <location>
        <begin position="90"/>
        <end position="106"/>
    </location>
</feature>
<dbReference type="PANTHER" id="PTHR24421">
    <property type="entry name" value="NITRATE/NITRITE SENSOR PROTEIN NARX-RELATED"/>
    <property type="match status" value="1"/>
</dbReference>
<keyword evidence="5" id="KW-0547">Nucleotide-binding</keyword>
<dbReference type="GO" id="GO:0016020">
    <property type="term" value="C:membrane"/>
    <property type="evidence" value="ECO:0007669"/>
    <property type="project" value="InterPro"/>
</dbReference>
<dbReference type="Pfam" id="PF07730">
    <property type="entry name" value="HisKA_3"/>
    <property type="match status" value="1"/>
</dbReference>
<evidence type="ECO:0000256" key="7">
    <source>
        <dbReference type="ARBA" id="ARBA00022840"/>
    </source>
</evidence>
<evidence type="ECO:0000256" key="1">
    <source>
        <dbReference type="ARBA" id="ARBA00000085"/>
    </source>
</evidence>
<evidence type="ECO:0000256" key="5">
    <source>
        <dbReference type="ARBA" id="ARBA00022741"/>
    </source>
</evidence>
<keyword evidence="4" id="KW-0808">Transferase</keyword>
<dbReference type="EC" id="2.7.13.3" evidence="2"/>
<evidence type="ECO:0000259" key="10">
    <source>
        <dbReference type="Pfam" id="PF07730"/>
    </source>
</evidence>
<keyword evidence="8" id="KW-0902">Two-component regulatory system</keyword>
<feature type="transmembrane region" description="Helical" evidence="9">
    <location>
        <begin position="49"/>
        <end position="78"/>
    </location>
</feature>
<feature type="transmembrane region" description="Helical" evidence="9">
    <location>
        <begin position="12"/>
        <end position="29"/>
    </location>
</feature>
<dbReference type="EMBL" id="QLNP01000062">
    <property type="protein sequence ID" value="RAM38261.1"/>
    <property type="molecule type" value="Genomic_DNA"/>
</dbReference>
<keyword evidence="9" id="KW-0812">Transmembrane</keyword>
<protein>
    <recommendedName>
        <fullName evidence="2">histidine kinase</fullName>
        <ecNumber evidence="2">2.7.13.3</ecNumber>
    </recommendedName>
</protein>
<keyword evidence="6 11" id="KW-0418">Kinase</keyword>
<dbReference type="InterPro" id="IPR036890">
    <property type="entry name" value="HATPase_C_sf"/>
</dbReference>
<dbReference type="GO" id="GO:0000155">
    <property type="term" value="F:phosphorelay sensor kinase activity"/>
    <property type="evidence" value="ECO:0007669"/>
    <property type="project" value="InterPro"/>
</dbReference>
<name>A0A328HJD6_ARTGO</name>
<comment type="catalytic activity">
    <reaction evidence="1">
        <text>ATP + protein L-histidine = ADP + protein N-phospho-L-histidine.</text>
        <dbReference type="EC" id="2.7.13.3"/>
    </reaction>
</comment>
<evidence type="ECO:0000256" key="4">
    <source>
        <dbReference type="ARBA" id="ARBA00022679"/>
    </source>
</evidence>
<feature type="domain" description="Signal transduction histidine kinase subgroup 3 dimerisation and phosphoacceptor" evidence="10">
    <location>
        <begin position="209"/>
        <end position="274"/>
    </location>
</feature>
<dbReference type="GO" id="GO:0005524">
    <property type="term" value="F:ATP binding"/>
    <property type="evidence" value="ECO:0007669"/>
    <property type="project" value="UniProtKB-KW"/>
</dbReference>
<dbReference type="Proteomes" id="UP000249166">
    <property type="component" value="Unassembled WGS sequence"/>
</dbReference>
<evidence type="ECO:0000256" key="3">
    <source>
        <dbReference type="ARBA" id="ARBA00022553"/>
    </source>
</evidence>
<dbReference type="OrthoDB" id="227596at2"/>
<evidence type="ECO:0000313" key="11">
    <source>
        <dbReference type="EMBL" id="RAM38261.1"/>
    </source>
</evidence>
<evidence type="ECO:0000256" key="2">
    <source>
        <dbReference type="ARBA" id="ARBA00012438"/>
    </source>
</evidence>
<keyword evidence="7" id="KW-0067">ATP-binding</keyword>
<dbReference type="InterPro" id="IPR011712">
    <property type="entry name" value="Sig_transdc_His_kin_sub3_dim/P"/>
</dbReference>
<feature type="transmembrane region" description="Helical" evidence="9">
    <location>
        <begin position="113"/>
        <end position="136"/>
    </location>
</feature>
<reference evidence="11 12" key="1">
    <citation type="submission" date="2018-04" db="EMBL/GenBank/DDBJ databases">
        <title>Bacteria isolated from cave deposits of Manipur.</title>
        <authorList>
            <person name="Sahoo D."/>
            <person name="Sarangthem I."/>
            <person name="Nandeibam J."/>
        </authorList>
    </citation>
    <scope>NUCLEOTIDE SEQUENCE [LARGE SCALE GENOMIC DNA]</scope>
    <source>
        <strain evidence="12">mrc11</strain>
    </source>
</reference>
<dbReference type="Gene3D" id="3.30.565.10">
    <property type="entry name" value="Histidine kinase-like ATPase, C-terminal domain"/>
    <property type="match status" value="1"/>
</dbReference>
<dbReference type="PANTHER" id="PTHR24421:SF10">
    <property type="entry name" value="NITRATE_NITRITE SENSOR PROTEIN NARQ"/>
    <property type="match status" value="1"/>
</dbReference>
<dbReference type="RefSeq" id="WP_111902730.1">
    <property type="nucleotide sequence ID" value="NZ_QLNP01000062.1"/>
</dbReference>
<feature type="transmembrane region" description="Helical" evidence="9">
    <location>
        <begin position="156"/>
        <end position="180"/>
    </location>
</feature>
<dbReference type="SUPFAM" id="SSF55874">
    <property type="entry name" value="ATPase domain of HSP90 chaperone/DNA topoisomerase II/histidine kinase"/>
    <property type="match status" value="1"/>
</dbReference>
<gene>
    <name evidence="11" type="ORF">DBZ45_04380</name>
</gene>
<keyword evidence="9" id="KW-1133">Transmembrane helix</keyword>
<dbReference type="InterPro" id="IPR050482">
    <property type="entry name" value="Sensor_HK_TwoCompSys"/>
</dbReference>
<organism evidence="11 12">
    <name type="scientific">Arthrobacter globiformis</name>
    <dbReference type="NCBI Taxonomy" id="1665"/>
    <lineage>
        <taxon>Bacteria</taxon>
        <taxon>Bacillati</taxon>
        <taxon>Actinomycetota</taxon>
        <taxon>Actinomycetes</taxon>
        <taxon>Micrococcales</taxon>
        <taxon>Micrococcaceae</taxon>
        <taxon>Arthrobacter</taxon>
    </lineage>
</organism>
<proteinExistence type="predicted"/>
<dbReference type="CDD" id="cd16917">
    <property type="entry name" value="HATPase_UhpB-NarQ-NarX-like"/>
    <property type="match status" value="1"/>
</dbReference>
<sequence length="444" mass="47421">MEPILKFARHWGAPVAAVIFFSLWCVAEAGRMAPGLGLALATWYGTWPLVLITLSIAAAAWLPVASLALTALLLAGQLAHLIPPMYDNNWAIYIGSFVALAFISWTGQGRMRLAAAGANVFFAAIMAFLLLSWRYGAGVGWFISYGGDMLMLRHNGWQLFALLVLIAAACFTLGLLLAFYQERSSLFRARDLAQTTLRAAEVDLIVEQERTRIARDLHDVLAHSLAVIVAQADGTRYLSRDQPKAVLSALENIAGSARTALVDAQRVIEGVRDDGMAAPQPRLSDIETLVEGMQRGSLKIQSSESGTRVELSGGQQVAVFRIVQECLTNALKHGGRGTAVRLHFDWSGPGLTLHVASETASKQPAADPAPQRLGRGVPGMRERAHLAGGWLTAGPDGEHFRVTAFIPYAAGDSNTADEGGAGQLVLQPALAGMSVTAGEADHHG</sequence>
<evidence type="ECO:0000256" key="6">
    <source>
        <dbReference type="ARBA" id="ARBA00022777"/>
    </source>
</evidence>
<accession>A0A328HJD6</accession>
<evidence type="ECO:0000256" key="8">
    <source>
        <dbReference type="ARBA" id="ARBA00023012"/>
    </source>
</evidence>
<evidence type="ECO:0000256" key="9">
    <source>
        <dbReference type="SAM" id="Phobius"/>
    </source>
</evidence>
<comment type="caution">
    <text evidence="11">The sequence shown here is derived from an EMBL/GenBank/DDBJ whole genome shotgun (WGS) entry which is preliminary data.</text>
</comment>
<dbReference type="GO" id="GO:0046983">
    <property type="term" value="F:protein dimerization activity"/>
    <property type="evidence" value="ECO:0007669"/>
    <property type="project" value="InterPro"/>
</dbReference>
<dbReference type="AlphaFoldDB" id="A0A328HJD6"/>